<accession>A0ABU0YKV6</accession>
<dbReference type="InterPro" id="IPR018740">
    <property type="entry name" value="DUF2282_membr"/>
</dbReference>
<protein>
    <submittedName>
        <fullName evidence="2">DUF2282 domain-containing protein</fullName>
    </submittedName>
</protein>
<organism evidence="2 3">
    <name type="scientific">Dongia sedimenti</name>
    <dbReference type="NCBI Taxonomy" id="3064282"/>
    <lineage>
        <taxon>Bacteria</taxon>
        <taxon>Pseudomonadati</taxon>
        <taxon>Pseudomonadota</taxon>
        <taxon>Alphaproteobacteria</taxon>
        <taxon>Rhodospirillales</taxon>
        <taxon>Dongiaceae</taxon>
        <taxon>Dongia</taxon>
    </lineage>
</organism>
<proteinExistence type="predicted"/>
<evidence type="ECO:0000313" key="3">
    <source>
        <dbReference type="Proteomes" id="UP001230156"/>
    </source>
</evidence>
<dbReference type="RefSeq" id="WP_379955798.1">
    <property type="nucleotide sequence ID" value="NZ_JAUYVI010000003.1"/>
</dbReference>
<keyword evidence="1" id="KW-0732">Signal</keyword>
<keyword evidence="3" id="KW-1185">Reference proteome</keyword>
<reference evidence="3" key="1">
    <citation type="submission" date="2023-08" db="EMBL/GenBank/DDBJ databases">
        <title>Rhodospirillaceae gen. nov., a novel taxon isolated from the Yangtze River Yuezi River estuary sludge.</title>
        <authorList>
            <person name="Ruan L."/>
        </authorList>
    </citation>
    <scope>NUCLEOTIDE SEQUENCE [LARGE SCALE GENOMIC DNA]</scope>
    <source>
        <strain evidence="3">R-7</strain>
    </source>
</reference>
<dbReference type="Proteomes" id="UP001230156">
    <property type="component" value="Unassembled WGS sequence"/>
</dbReference>
<evidence type="ECO:0000256" key="1">
    <source>
        <dbReference type="SAM" id="SignalP"/>
    </source>
</evidence>
<name>A0ABU0YKV6_9PROT</name>
<gene>
    <name evidence="2" type="ORF">Q8A70_11740</name>
</gene>
<feature type="signal peptide" evidence="1">
    <location>
        <begin position="1"/>
        <end position="26"/>
    </location>
</feature>
<comment type="caution">
    <text evidence="2">The sequence shown here is derived from an EMBL/GenBank/DDBJ whole genome shotgun (WGS) entry which is preliminary data.</text>
</comment>
<evidence type="ECO:0000313" key="2">
    <source>
        <dbReference type="EMBL" id="MDQ7248344.1"/>
    </source>
</evidence>
<feature type="chain" id="PRO_5045173979" evidence="1">
    <location>
        <begin position="27"/>
        <end position="91"/>
    </location>
</feature>
<dbReference type="EMBL" id="JAUYVI010000003">
    <property type="protein sequence ID" value="MDQ7248344.1"/>
    <property type="molecule type" value="Genomic_DNA"/>
</dbReference>
<sequence>MKTSNALLMAAATAALGLVAMNAANAGPAAKPMYESEKCFGVAAGAANDCQTATNSCAGTVTQPMQGDAWIYVPTGVCGKISGGSLEPKKS</sequence>
<dbReference type="Pfam" id="PF10048">
    <property type="entry name" value="DUF2282"/>
    <property type="match status" value="1"/>
</dbReference>